<dbReference type="InterPro" id="IPR019734">
    <property type="entry name" value="TPR_rpt"/>
</dbReference>
<feature type="repeat" description="TPR" evidence="3">
    <location>
        <begin position="68"/>
        <end position="101"/>
    </location>
</feature>
<dbReference type="InterPro" id="IPR036779">
    <property type="entry name" value="LysM_dom_sf"/>
</dbReference>
<dbReference type="PANTHER" id="PTHR44227:SF3">
    <property type="entry name" value="PROTEIN O-MANNOSYL-TRANSFERASE TMTC4"/>
    <property type="match status" value="1"/>
</dbReference>
<reference evidence="6 7" key="1">
    <citation type="submission" date="2020-11" db="EMBL/GenBank/DDBJ databases">
        <title>Complete genome sequence for Salinimonas sp. strain G2-b.</title>
        <authorList>
            <person name="Park S.-J."/>
        </authorList>
    </citation>
    <scope>NUCLEOTIDE SEQUENCE [LARGE SCALE GENOMIC DNA]</scope>
    <source>
        <strain evidence="6 7">G2-b</strain>
    </source>
</reference>
<organism evidence="6 7">
    <name type="scientific">Salinimonas marina</name>
    <dbReference type="NCBI Taxonomy" id="2785918"/>
    <lineage>
        <taxon>Bacteria</taxon>
        <taxon>Pseudomonadati</taxon>
        <taxon>Pseudomonadota</taxon>
        <taxon>Gammaproteobacteria</taxon>
        <taxon>Alteromonadales</taxon>
        <taxon>Alteromonadaceae</taxon>
        <taxon>Alteromonas/Salinimonas group</taxon>
        <taxon>Salinimonas</taxon>
    </lineage>
</organism>
<feature type="repeat" description="TPR" evidence="3">
    <location>
        <begin position="34"/>
        <end position="67"/>
    </location>
</feature>
<evidence type="ECO:0000256" key="2">
    <source>
        <dbReference type="ARBA" id="ARBA00022803"/>
    </source>
</evidence>
<dbReference type="Pfam" id="PF01476">
    <property type="entry name" value="LysM"/>
    <property type="match status" value="1"/>
</dbReference>
<gene>
    <name evidence="6" type="primary">pilW</name>
    <name evidence="6" type="ORF">IT774_04595</name>
</gene>
<dbReference type="PROSITE" id="PS50293">
    <property type="entry name" value="TPR_REGION"/>
    <property type="match status" value="1"/>
</dbReference>
<keyword evidence="7" id="KW-1185">Reference proteome</keyword>
<dbReference type="RefSeq" id="WP_195811544.1">
    <property type="nucleotide sequence ID" value="NZ_CP064795.1"/>
</dbReference>
<accession>A0A7S9DZE3</accession>
<dbReference type="InterPro" id="IPR018392">
    <property type="entry name" value="LysM"/>
</dbReference>
<sequence>MRKSLIACVFVLTGCVSQSQPGMLSDNFDQSEAARTRMSLGLTYLKNGDYTQAKKNLDRALEFAPRLADVHYAMAYYYQTVEEVPRAVEYYENALDLAPRNADIANSYGAFLCQQRQFDKAQELFLKAVNNKRYANTAQTYENMGLCARDQGLHPQAIEYFKTALNHQPSRGKTLMLLTQEYLETGRYEEAKDSLRRYQKMARVTAQSLWLAVQVADAQDDIESVRSYGEMLRSLYPESIQYQRYTELEKQLSTVTNARNNHTNIKNSQGAPRPGNSEATLSASARALASDLNSLPVAEKEQVHIVQFHENLYRISVKYNIRMSSLRSWNNLAQTDVLEVGSRLWLVPPEQQTNQVVE</sequence>
<feature type="domain" description="LysM" evidence="5">
    <location>
        <begin position="302"/>
        <end position="346"/>
    </location>
</feature>
<dbReference type="PROSITE" id="PS51257">
    <property type="entry name" value="PROKAR_LIPOPROTEIN"/>
    <property type="match status" value="1"/>
</dbReference>
<dbReference type="CDD" id="cd00118">
    <property type="entry name" value="LysM"/>
    <property type="match status" value="1"/>
</dbReference>
<dbReference type="NCBIfam" id="TIGR02521">
    <property type="entry name" value="type_IV_pilW"/>
    <property type="match status" value="1"/>
</dbReference>
<dbReference type="Pfam" id="PF13424">
    <property type="entry name" value="TPR_12"/>
    <property type="match status" value="1"/>
</dbReference>
<dbReference type="PROSITE" id="PS50005">
    <property type="entry name" value="TPR"/>
    <property type="match status" value="3"/>
</dbReference>
<evidence type="ECO:0000256" key="1">
    <source>
        <dbReference type="ARBA" id="ARBA00022737"/>
    </source>
</evidence>
<dbReference type="Proteomes" id="UP000595095">
    <property type="component" value="Chromosome"/>
</dbReference>
<dbReference type="Gene3D" id="1.25.40.10">
    <property type="entry name" value="Tetratricopeptide repeat domain"/>
    <property type="match status" value="1"/>
</dbReference>
<evidence type="ECO:0000313" key="6">
    <source>
        <dbReference type="EMBL" id="QPG06468.1"/>
    </source>
</evidence>
<dbReference type="Gene3D" id="3.10.350.10">
    <property type="entry name" value="LysM domain"/>
    <property type="match status" value="1"/>
</dbReference>
<dbReference type="PANTHER" id="PTHR44227">
    <property type="match status" value="1"/>
</dbReference>
<dbReference type="InterPro" id="IPR013360">
    <property type="entry name" value="Pilus_4_PilW"/>
</dbReference>
<evidence type="ECO:0000256" key="4">
    <source>
        <dbReference type="SAM" id="MobiDB-lite"/>
    </source>
</evidence>
<feature type="compositionally biased region" description="Polar residues" evidence="4">
    <location>
        <begin position="261"/>
        <end position="270"/>
    </location>
</feature>
<dbReference type="SUPFAM" id="SSF54106">
    <property type="entry name" value="LysM domain"/>
    <property type="match status" value="1"/>
</dbReference>
<proteinExistence type="predicted"/>
<keyword evidence="2 3" id="KW-0802">TPR repeat</keyword>
<dbReference type="KEGG" id="smaa:IT774_04595"/>
<feature type="region of interest" description="Disordered" evidence="4">
    <location>
        <begin position="261"/>
        <end position="281"/>
    </location>
</feature>
<dbReference type="Pfam" id="PF13181">
    <property type="entry name" value="TPR_8"/>
    <property type="match status" value="3"/>
</dbReference>
<dbReference type="PROSITE" id="PS51782">
    <property type="entry name" value="LYSM"/>
    <property type="match status" value="1"/>
</dbReference>
<protein>
    <submittedName>
        <fullName evidence="6">Type IV pilus biogenesis/stability protein PilW</fullName>
    </submittedName>
</protein>
<dbReference type="AlphaFoldDB" id="A0A7S9DZE3"/>
<dbReference type="SMART" id="SM00028">
    <property type="entry name" value="TPR"/>
    <property type="match status" value="5"/>
</dbReference>
<evidence type="ECO:0000256" key="3">
    <source>
        <dbReference type="PROSITE-ProRule" id="PRU00339"/>
    </source>
</evidence>
<dbReference type="EMBL" id="CP064795">
    <property type="protein sequence ID" value="QPG06468.1"/>
    <property type="molecule type" value="Genomic_DNA"/>
</dbReference>
<dbReference type="InterPro" id="IPR052346">
    <property type="entry name" value="O-mannosyl-transferase_TMTC"/>
</dbReference>
<dbReference type="SMART" id="SM00257">
    <property type="entry name" value="LysM"/>
    <property type="match status" value="1"/>
</dbReference>
<feature type="repeat" description="TPR" evidence="3">
    <location>
        <begin position="138"/>
        <end position="171"/>
    </location>
</feature>
<evidence type="ECO:0000313" key="7">
    <source>
        <dbReference type="Proteomes" id="UP000595095"/>
    </source>
</evidence>
<dbReference type="SUPFAM" id="SSF48452">
    <property type="entry name" value="TPR-like"/>
    <property type="match status" value="1"/>
</dbReference>
<keyword evidence="1" id="KW-0677">Repeat</keyword>
<dbReference type="InterPro" id="IPR011990">
    <property type="entry name" value="TPR-like_helical_dom_sf"/>
</dbReference>
<name>A0A7S9DZE3_9ALTE</name>
<evidence type="ECO:0000259" key="5">
    <source>
        <dbReference type="PROSITE" id="PS51782"/>
    </source>
</evidence>